<name>A0ACD5UQN3_AVESA</name>
<protein>
    <submittedName>
        <fullName evidence="1">Uncharacterized protein</fullName>
    </submittedName>
</protein>
<reference evidence="1" key="1">
    <citation type="submission" date="2021-05" db="EMBL/GenBank/DDBJ databases">
        <authorList>
            <person name="Scholz U."/>
            <person name="Mascher M."/>
            <person name="Fiebig A."/>
        </authorList>
    </citation>
    <scope>NUCLEOTIDE SEQUENCE [LARGE SCALE GENOMIC DNA]</scope>
</reference>
<sequence length="321" mass="34332">MESQNKEVDALVQKITGLHAAISKLPSLSPCPDVNALFTDLVTACVPPSPVDVTKLGPEAQKMREGLIRLCSEAEGKLEAHYSDMLAAFDNPLDHLGVFPYYSNYINLSKLEYELLARYVPGGIAPARVAFIGSGPLPFSSFVLAARHLPDTVFDNYDLCGAANDRASRLFRADKDLGARMSFHTAGELRAYDVVFLAALVGMAAEEKAKVIAHLGAHMADGAALVVRSAHGARGFLYPIVDPEGIGRGGFEVLAVCHPDDDVVNSVIIARKSDDGGLQNGRGGQHARGTVPVVSPPCRFGQMVADLTQKRDEFATAEVAF</sequence>
<reference evidence="1" key="2">
    <citation type="submission" date="2025-09" db="UniProtKB">
        <authorList>
            <consortium name="EnsemblPlants"/>
        </authorList>
    </citation>
    <scope>IDENTIFICATION</scope>
</reference>
<organism evidence="1 2">
    <name type="scientific">Avena sativa</name>
    <name type="common">Oat</name>
    <dbReference type="NCBI Taxonomy" id="4498"/>
    <lineage>
        <taxon>Eukaryota</taxon>
        <taxon>Viridiplantae</taxon>
        <taxon>Streptophyta</taxon>
        <taxon>Embryophyta</taxon>
        <taxon>Tracheophyta</taxon>
        <taxon>Spermatophyta</taxon>
        <taxon>Magnoliopsida</taxon>
        <taxon>Liliopsida</taxon>
        <taxon>Poales</taxon>
        <taxon>Poaceae</taxon>
        <taxon>BOP clade</taxon>
        <taxon>Pooideae</taxon>
        <taxon>Poodae</taxon>
        <taxon>Poeae</taxon>
        <taxon>Poeae Chloroplast Group 1 (Aveneae type)</taxon>
        <taxon>Aveninae</taxon>
        <taxon>Avena</taxon>
    </lineage>
</organism>
<accession>A0ACD5UQN3</accession>
<dbReference type="Proteomes" id="UP001732700">
    <property type="component" value="Chromosome 2C"/>
</dbReference>
<evidence type="ECO:0000313" key="2">
    <source>
        <dbReference type="Proteomes" id="UP001732700"/>
    </source>
</evidence>
<evidence type="ECO:0000313" key="1">
    <source>
        <dbReference type="EnsemblPlants" id="AVESA.00010b.r2.2CG0296460.1.CDS.1"/>
    </source>
</evidence>
<proteinExistence type="predicted"/>
<dbReference type="EnsemblPlants" id="AVESA.00010b.r2.2CG0296460.1">
    <property type="protein sequence ID" value="AVESA.00010b.r2.2CG0296460.1.CDS.1"/>
    <property type="gene ID" value="AVESA.00010b.r2.2CG0296460"/>
</dbReference>
<keyword evidence="2" id="KW-1185">Reference proteome</keyword>